<dbReference type="PRINTS" id="PR00646">
    <property type="entry name" value="RDC1ORPHANR"/>
</dbReference>
<dbReference type="GO" id="GO:0005886">
    <property type="term" value="C:plasma membrane"/>
    <property type="evidence" value="ECO:0007669"/>
    <property type="project" value="UniProtKB-SubCell"/>
</dbReference>
<dbReference type="InterPro" id="IPR001416">
    <property type="entry name" value="ACKR3"/>
</dbReference>
<feature type="transmembrane region" description="Helical" evidence="9">
    <location>
        <begin position="161"/>
        <end position="185"/>
    </location>
</feature>
<comment type="caution">
    <text evidence="11">The sequence shown here is derived from an EMBL/GenBank/DDBJ whole genome shotgun (WGS) entry which is preliminary data.</text>
</comment>
<feature type="domain" description="G-protein coupled receptors family 1 profile" evidence="10">
    <location>
        <begin position="63"/>
        <end position="308"/>
    </location>
</feature>
<keyword evidence="4 9" id="KW-1133">Transmembrane helix</keyword>
<reference evidence="11 12" key="1">
    <citation type="journal article" date="2023" name="Genes (Basel)">
        <title>Chromosome-Level Genome Assembly and Circadian Gene Repertoire of the Patagonia Blennie Eleginops maclovinus-The Closest Ancestral Proxy of Antarctic Cryonotothenioids.</title>
        <authorList>
            <person name="Cheng C.C."/>
            <person name="Rivera-Colon A.G."/>
            <person name="Minhas B.F."/>
            <person name="Wilson L."/>
            <person name="Rayamajhi N."/>
            <person name="Vargas-Chacoff L."/>
            <person name="Catchen J.M."/>
        </authorList>
    </citation>
    <scope>NUCLEOTIDE SEQUENCE [LARGE SCALE GENOMIC DNA]</scope>
    <source>
        <strain evidence="11">JMC-PN-2008</strain>
    </source>
</reference>
<gene>
    <name evidence="11" type="ORF">PBY51_016545</name>
</gene>
<dbReference type="SUPFAM" id="SSF81321">
    <property type="entry name" value="Family A G protein-coupled receptor-like"/>
    <property type="match status" value="1"/>
</dbReference>
<dbReference type="GO" id="GO:0015026">
    <property type="term" value="F:coreceptor activity"/>
    <property type="evidence" value="ECO:0007669"/>
    <property type="project" value="InterPro"/>
</dbReference>
<organism evidence="11 12">
    <name type="scientific">Eleginops maclovinus</name>
    <name type="common">Patagonian blennie</name>
    <name type="synonym">Eleginus maclovinus</name>
    <dbReference type="NCBI Taxonomy" id="56733"/>
    <lineage>
        <taxon>Eukaryota</taxon>
        <taxon>Metazoa</taxon>
        <taxon>Chordata</taxon>
        <taxon>Craniata</taxon>
        <taxon>Vertebrata</taxon>
        <taxon>Euteleostomi</taxon>
        <taxon>Actinopterygii</taxon>
        <taxon>Neopterygii</taxon>
        <taxon>Teleostei</taxon>
        <taxon>Neoteleostei</taxon>
        <taxon>Acanthomorphata</taxon>
        <taxon>Eupercaria</taxon>
        <taxon>Perciformes</taxon>
        <taxon>Notothenioidei</taxon>
        <taxon>Eleginopidae</taxon>
        <taxon>Eleginops</taxon>
    </lineage>
</organism>
<feature type="transmembrane region" description="Helical" evidence="9">
    <location>
        <begin position="285"/>
        <end position="310"/>
    </location>
</feature>
<proteinExistence type="predicted"/>
<keyword evidence="7" id="KW-0675">Receptor</keyword>
<dbReference type="GO" id="GO:0006935">
    <property type="term" value="P:chemotaxis"/>
    <property type="evidence" value="ECO:0007669"/>
    <property type="project" value="InterPro"/>
</dbReference>
<evidence type="ECO:0000313" key="11">
    <source>
        <dbReference type="EMBL" id="KAK5847419.1"/>
    </source>
</evidence>
<feature type="transmembrane region" description="Helical" evidence="9">
    <location>
        <begin position="205"/>
        <end position="228"/>
    </location>
</feature>
<dbReference type="GO" id="GO:0019956">
    <property type="term" value="F:chemokine binding"/>
    <property type="evidence" value="ECO:0007669"/>
    <property type="project" value="InterPro"/>
</dbReference>
<evidence type="ECO:0000256" key="8">
    <source>
        <dbReference type="ARBA" id="ARBA00023224"/>
    </source>
</evidence>
<keyword evidence="6 9" id="KW-0472">Membrane</keyword>
<comment type="subcellular location">
    <subcellularLocation>
        <location evidence="1">Cell membrane</location>
        <topology evidence="1">Multi-pass membrane protein</topology>
    </subcellularLocation>
</comment>
<dbReference type="InterPro" id="IPR047143">
    <property type="entry name" value="GPER1-like"/>
</dbReference>
<name>A0AAN7WRA7_ELEMC</name>
<dbReference type="Gene3D" id="1.20.1070.10">
    <property type="entry name" value="Rhodopsin 7-helix transmembrane proteins"/>
    <property type="match status" value="1"/>
</dbReference>
<evidence type="ECO:0000256" key="7">
    <source>
        <dbReference type="ARBA" id="ARBA00023170"/>
    </source>
</evidence>
<dbReference type="Proteomes" id="UP001346869">
    <property type="component" value="Unassembled WGS sequence"/>
</dbReference>
<dbReference type="PRINTS" id="PR00237">
    <property type="entry name" value="GPCRRHODOPSN"/>
</dbReference>
<evidence type="ECO:0000256" key="4">
    <source>
        <dbReference type="ARBA" id="ARBA00022989"/>
    </source>
</evidence>
<accession>A0AAN7WRA7</accession>
<keyword evidence="12" id="KW-1185">Reference proteome</keyword>
<keyword evidence="3 9" id="KW-0812">Transmembrane</keyword>
<feature type="transmembrane region" description="Helical" evidence="9">
    <location>
        <begin position="121"/>
        <end position="140"/>
    </location>
</feature>
<evidence type="ECO:0000256" key="5">
    <source>
        <dbReference type="ARBA" id="ARBA00023040"/>
    </source>
</evidence>
<keyword evidence="8" id="KW-0807">Transducer</keyword>
<dbReference type="PROSITE" id="PS50262">
    <property type="entry name" value="G_PROTEIN_RECEP_F1_2"/>
    <property type="match status" value="1"/>
</dbReference>
<evidence type="ECO:0000256" key="6">
    <source>
        <dbReference type="ARBA" id="ARBA00023136"/>
    </source>
</evidence>
<feature type="transmembrane region" description="Helical" evidence="9">
    <location>
        <begin position="45"/>
        <end position="69"/>
    </location>
</feature>
<dbReference type="PANTHER" id="PTHR24226">
    <property type="entry name" value="G-PROTEIN COUPLED RECEPTOR 182 AND ESTROGEN RECEPTOR 1"/>
    <property type="match status" value="1"/>
</dbReference>
<protein>
    <recommendedName>
        <fullName evidence="10">G-protein coupled receptors family 1 profile domain-containing protein</fullName>
    </recommendedName>
</protein>
<evidence type="ECO:0000313" key="12">
    <source>
        <dbReference type="Proteomes" id="UP001346869"/>
    </source>
</evidence>
<keyword evidence="2" id="KW-1003">Cell membrane</keyword>
<dbReference type="AlphaFoldDB" id="A0AAN7WRA7"/>
<sequence>MSLSSADLLDLLDQWEELKDLNLSIHNLTWVDATVCSGAVGHAGLLRVLCVLYVFIFLVGTTSNALVVWVTLRSDRKCADLFVLQLAAADLVAVATLPVSVSSLLRAGRWPFGEALCKLTHLVFSVNLFSSILFLACMSLDWYLSATRPPGGHSREPLRRLVCAAVWLLALAAAVPETYFLQAVASVHHDGAVCRPVFPSREMMVGVQLSFTVLGFLIPFPVIAASYLALAAALPPGSDPARGVSRRVVLSYTVVFVVCWLPLHVVLLLDLAAPVLPFSCRLEDFLWVALQVSQCLSMLHCCLNPVLYGLHRTYRYHLMKAFIFRYSTRSGVARLIETESASETDVSAADRDQI</sequence>
<evidence type="ECO:0000256" key="2">
    <source>
        <dbReference type="ARBA" id="ARBA00022475"/>
    </source>
</evidence>
<dbReference type="InterPro" id="IPR000276">
    <property type="entry name" value="GPCR_Rhodpsn"/>
</dbReference>
<dbReference type="Pfam" id="PF00001">
    <property type="entry name" value="7tm_1"/>
    <property type="match status" value="1"/>
</dbReference>
<dbReference type="InterPro" id="IPR017452">
    <property type="entry name" value="GPCR_Rhodpsn_7TM"/>
</dbReference>
<dbReference type="GO" id="GO:0001525">
    <property type="term" value="P:angiogenesis"/>
    <property type="evidence" value="ECO:0007669"/>
    <property type="project" value="InterPro"/>
</dbReference>
<evidence type="ECO:0000259" key="10">
    <source>
        <dbReference type="PROSITE" id="PS50262"/>
    </source>
</evidence>
<keyword evidence="5" id="KW-0297">G-protein coupled receptor</keyword>
<dbReference type="GO" id="GO:0001570">
    <property type="term" value="P:vasculogenesis"/>
    <property type="evidence" value="ECO:0007669"/>
    <property type="project" value="InterPro"/>
</dbReference>
<reference evidence="11 12" key="2">
    <citation type="journal article" date="2023" name="Mol. Biol. Evol.">
        <title>Genomics of Secondarily Temperate Adaptation in the Only Non-Antarctic Icefish.</title>
        <authorList>
            <person name="Rivera-Colon A.G."/>
            <person name="Rayamajhi N."/>
            <person name="Minhas B.F."/>
            <person name="Madrigal G."/>
            <person name="Bilyk K.T."/>
            <person name="Yoon V."/>
            <person name="Hune M."/>
            <person name="Gregory S."/>
            <person name="Cheng C.H.C."/>
            <person name="Catchen J.M."/>
        </authorList>
    </citation>
    <scope>NUCLEOTIDE SEQUENCE [LARGE SCALE GENOMIC DNA]</scope>
    <source>
        <strain evidence="11">JMC-PN-2008</strain>
    </source>
</reference>
<evidence type="ECO:0000256" key="1">
    <source>
        <dbReference type="ARBA" id="ARBA00004651"/>
    </source>
</evidence>
<evidence type="ECO:0000256" key="3">
    <source>
        <dbReference type="ARBA" id="ARBA00022692"/>
    </source>
</evidence>
<dbReference type="EMBL" id="JAUZQC010000026">
    <property type="protein sequence ID" value="KAK5847419.1"/>
    <property type="molecule type" value="Genomic_DNA"/>
</dbReference>
<dbReference type="PANTHER" id="PTHR24226:SF5">
    <property type="entry name" value="CHEMOKINE (C-X-C MOTIF) RECEPTOR 7"/>
    <property type="match status" value="1"/>
</dbReference>
<feature type="transmembrane region" description="Helical" evidence="9">
    <location>
        <begin position="81"/>
        <end position="101"/>
    </location>
</feature>
<dbReference type="GO" id="GO:0004930">
    <property type="term" value="F:G protein-coupled receptor activity"/>
    <property type="evidence" value="ECO:0007669"/>
    <property type="project" value="UniProtKB-KW"/>
</dbReference>
<evidence type="ECO:0000256" key="9">
    <source>
        <dbReference type="SAM" id="Phobius"/>
    </source>
</evidence>
<feature type="transmembrane region" description="Helical" evidence="9">
    <location>
        <begin position="249"/>
        <end position="273"/>
    </location>
</feature>